<dbReference type="GO" id="GO:0009636">
    <property type="term" value="P:response to toxic substance"/>
    <property type="evidence" value="ECO:0007669"/>
    <property type="project" value="UniProtKB-ARBA"/>
</dbReference>
<evidence type="ECO:0000256" key="6">
    <source>
        <dbReference type="ARBA" id="ARBA00022692"/>
    </source>
</evidence>
<comment type="similarity">
    <text evidence="2">Belongs to the resistance-nodulation-cell division (RND) (TC 2.A.6) family.</text>
</comment>
<dbReference type="Gene3D" id="3.30.2090.10">
    <property type="entry name" value="Multidrug efflux transporter AcrB TolC docking domain, DN and DC subdomains"/>
    <property type="match status" value="2"/>
</dbReference>
<evidence type="ECO:0000313" key="11">
    <source>
        <dbReference type="EMBL" id="ADO82909.1"/>
    </source>
</evidence>
<feature type="domain" description="SSD" evidence="10">
    <location>
        <begin position="377"/>
        <end position="497"/>
    </location>
</feature>
<dbReference type="PROSITE" id="PS50156">
    <property type="entry name" value="SSD"/>
    <property type="match status" value="1"/>
</dbReference>
<dbReference type="InterPro" id="IPR001036">
    <property type="entry name" value="Acrflvin-R"/>
</dbReference>
<dbReference type="Pfam" id="PF00873">
    <property type="entry name" value="ACR_tran"/>
    <property type="match status" value="1"/>
</dbReference>
<keyword evidence="3" id="KW-0813">Transport</keyword>
<feature type="transmembrane region" description="Helical" evidence="9">
    <location>
        <begin position="896"/>
        <end position="918"/>
    </location>
</feature>
<dbReference type="PRINTS" id="PR00702">
    <property type="entry name" value="ACRIFLAVINRP"/>
</dbReference>
<evidence type="ECO:0000313" key="12">
    <source>
        <dbReference type="Proteomes" id="UP000006875"/>
    </source>
</evidence>
<dbReference type="InterPro" id="IPR027463">
    <property type="entry name" value="AcrB_DN_DC_subdom"/>
</dbReference>
<dbReference type="Gene3D" id="3.30.70.1320">
    <property type="entry name" value="Multidrug efflux transporter AcrB pore domain like"/>
    <property type="match status" value="1"/>
</dbReference>
<feature type="transmembrane region" description="Helical" evidence="9">
    <location>
        <begin position="440"/>
        <end position="460"/>
    </location>
</feature>
<dbReference type="Gene3D" id="3.30.70.1430">
    <property type="entry name" value="Multidrug efflux transporter AcrB pore domain"/>
    <property type="match status" value="2"/>
</dbReference>
<feature type="transmembrane region" description="Helical" evidence="9">
    <location>
        <begin position="968"/>
        <end position="989"/>
    </location>
</feature>
<dbReference type="KEGG" id="ipo:Ilyop_1128"/>
<evidence type="ECO:0000259" key="10">
    <source>
        <dbReference type="PROSITE" id="PS50156"/>
    </source>
</evidence>
<reference evidence="11 12" key="1">
    <citation type="journal article" date="2010" name="Stand. Genomic Sci.">
        <title>Complete genome sequence of Ilyobacter polytropus type strain (CuHbu1).</title>
        <authorList>
            <person name="Sikorski J."/>
            <person name="Chertkov O."/>
            <person name="Lapidus A."/>
            <person name="Nolan M."/>
            <person name="Lucas S."/>
            <person name="Del Rio T.G."/>
            <person name="Tice H."/>
            <person name="Cheng J.F."/>
            <person name="Tapia R."/>
            <person name="Han C."/>
            <person name="Goodwin L."/>
            <person name="Pitluck S."/>
            <person name="Liolios K."/>
            <person name="Ivanova N."/>
            <person name="Mavromatis K."/>
            <person name="Mikhailova N."/>
            <person name="Pati A."/>
            <person name="Chen A."/>
            <person name="Palaniappan K."/>
            <person name="Land M."/>
            <person name="Hauser L."/>
            <person name="Chang Y.J."/>
            <person name="Jeffries C.D."/>
            <person name="Brambilla E."/>
            <person name="Yasawong M."/>
            <person name="Rohde M."/>
            <person name="Pukall R."/>
            <person name="Spring S."/>
            <person name="Goker M."/>
            <person name="Woyke T."/>
            <person name="Bristow J."/>
            <person name="Eisen J.A."/>
            <person name="Markowitz V."/>
            <person name="Hugenholtz P."/>
            <person name="Kyrpides N.C."/>
            <person name="Klenk H.P."/>
        </authorList>
    </citation>
    <scope>NUCLEOTIDE SEQUENCE [LARGE SCALE GENOMIC DNA]</scope>
    <source>
        <strain evidence="12">ATCC 51220 / DSM 2926 / LMG 16218 / CuHBu1</strain>
    </source>
</reference>
<dbReference type="SUPFAM" id="SSF82866">
    <property type="entry name" value="Multidrug efflux transporter AcrB transmembrane domain"/>
    <property type="match status" value="2"/>
</dbReference>
<name>E3H7V7_ILYPC</name>
<dbReference type="OrthoDB" id="220575at2"/>
<sequence>MFSKFFIKRPIFAGVISIVIVIAGLVTMKSLPVAQYPEIAPPTIQVSAVYPGANAETISRTVAQPIEGEVNGVENMIYMSSNSSNSGQYSLSVTFEVGTDMDVAQNLVQNRVSQALSSLPEEVQRQGVTTEKRSSNILLFASLTSENSMHDDLFLSNYATLNIKDELSRIKGVGGITVFGAGDYSMRIWLYPDKLKARGLTSTDVVNAVREQNTQVAAGQIGQEPSPVDQDFQFTVNMRGKLNSTEEFENIIVKTTPDGGMIRVRDIARVELGSQSYNISNQLNGQPSAAIAVFLQPEANALKVAEGVKAKLDELSQKFPQGMKANIPFDTTTFVKSSINEVIETLFISVILVFLTILLFLEDWRATLIPTIAIPVSLIGTFAVMAALGVSINTLSLFGLVLAIGIVVDDAIIVVENAVRNIDENNLEPRDAAIKAMEEITGPVIATTLVLLSVFIPTAFLGGITGQLYRQFALTIATATIFSSINALTLSPALCAIFLRPKNPNRKHNIFTRAFNSAFSKTQKGYARILTSVVRRGAIMILAFIILTLGVFWRYDSLPKGFVPKEDLGYAMINVQLPDAASLTRTKAVVDIITKRLEKVEGLENRIAISGYSIMDGAAASNNAAFWLVFKPWEERKKAGLSMDKIMGEVSKSISDIQEARILVFTPPPIRGLGNAGGFQMQVQDRSSAGSANLEKAVQNIVMNANSQSKLTRVYSTYRANVPQLLTVLDRTQAKTLKIPLSNIFNTLQGNLGSTYVNDFNQFGRNYQVRAQASADYRATAEDIKKLEVRNEKGEMVPMGTVLSVEEAVGPQIITRYNMYPSASISGQGAGFTSSGEAMQIMEELAKENLPSSMGFEWTGMSYQEKAAEGNIVFIFGLAVLFVYLVLCAQYESWTLPLTIVLTVPLAVLGTVVALSVRQMDVNVYTQLGIVLLIAMTCKTAILISEFAKEESNSGMSIVESALEASRLRFRPILMTAFTFILGVLPLTYATGAGAESRRSLGTATAGGMLSATLLLIFFVPVFYIIIMGASEKLKNRFKKSEKVKKSEEDIV</sequence>
<feature type="transmembrane region" description="Helical" evidence="9">
    <location>
        <begin position="1009"/>
        <end position="1030"/>
    </location>
</feature>
<dbReference type="STRING" id="572544.Ilyop_1128"/>
<evidence type="ECO:0000256" key="9">
    <source>
        <dbReference type="SAM" id="Phobius"/>
    </source>
</evidence>
<dbReference type="Gene3D" id="1.20.1640.10">
    <property type="entry name" value="Multidrug efflux transporter AcrB transmembrane domain"/>
    <property type="match status" value="2"/>
</dbReference>
<dbReference type="EMBL" id="CP002281">
    <property type="protein sequence ID" value="ADO82909.1"/>
    <property type="molecule type" value="Genomic_DNA"/>
</dbReference>
<gene>
    <name evidence="11" type="ordered locus">Ilyop_1128</name>
</gene>
<dbReference type="Gene3D" id="3.30.70.1440">
    <property type="entry name" value="Multidrug efflux transporter AcrB pore domain"/>
    <property type="match status" value="1"/>
</dbReference>
<keyword evidence="4" id="KW-1003">Cell membrane</keyword>
<protein>
    <submittedName>
        <fullName evidence="11">Transporter, hydrophobe/amphiphile efflux-1 (HAE1) family</fullName>
    </submittedName>
</protein>
<keyword evidence="12" id="KW-1185">Reference proteome</keyword>
<evidence type="ECO:0000256" key="1">
    <source>
        <dbReference type="ARBA" id="ARBA00004429"/>
    </source>
</evidence>
<dbReference type="Proteomes" id="UP000006875">
    <property type="component" value="Chromosome"/>
</dbReference>
<accession>E3H7V7</accession>
<feature type="transmembrane region" description="Helical" evidence="9">
    <location>
        <begin position="924"/>
        <end position="947"/>
    </location>
</feature>
<feature type="transmembrane region" description="Helical" evidence="9">
    <location>
        <begin position="472"/>
        <end position="499"/>
    </location>
</feature>
<dbReference type="FunFam" id="3.30.70.1430:FF:000001">
    <property type="entry name" value="Efflux pump membrane transporter"/>
    <property type="match status" value="1"/>
</dbReference>
<dbReference type="SUPFAM" id="SSF82693">
    <property type="entry name" value="Multidrug efflux transporter AcrB pore domain, PN1, PN2, PC1 and PC2 subdomains"/>
    <property type="match status" value="4"/>
</dbReference>
<feature type="transmembrane region" description="Helical" evidence="9">
    <location>
        <begin position="872"/>
        <end position="889"/>
    </location>
</feature>
<comment type="subcellular location">
    <subcellularLocation>
        <location evidence="1">Cell inner membrane</location>
        <topology evidence="1">Multi-pass membrane protein</topology>
    </subcellularLocation>
</comment>
<feature type="transmembrane region" description="Helical" evidence="9">
    <location>
        <begin position="368"/>
        <end position="392"/>
    </location>
</feature>
<dbReference type="HOGENOM" id="CLU_002755_1_2_0"/>
<evidence type="ECO:0000256" key="3">
    <source>
        <dbReference type="ARBA" id="ARBA00022448"/>
    </source>
</evidence>
<feature type="transmembrane region" description="Helical" evidence="9">
    <location>
        <begin position="12"/>
        <end position="31"/>
    </location>
</feature>
<evidence type="ECO:0000256" key="7">
    <source>
        <dbReference type="ARBA" id="ARBA00022989"/>
    </source>
</evidence>
<feature type="transmembrane region" description="Helical" evidence="9">
    <location>
        <begin position="398"/>
        <end position="419"/>
    </location>
</feature>
<dbReference type="RefSeq" id="WP_013387576.1">
    <property type="nucleotide sequence ID" value="NC_014632.1"/>
</dbReference>
<dbReference type="SUPFAM" id="SSF82714">
    <property type="entry name" value="Multidrug efflux transporter AcrB TolC docking domain, DN and DC subdomains"/>
    <property type="match status" value="2"/>
</dbReference>
<dbReference type="NCBIfam" id="TIGR00915">
    <property type="entry name" value="2A0602"/>
    <property type="match status" value="1"/>
</dbReference>
<dbReference type="GO" id="GO:0005886">
    <property type="term" value="C:plasma membrane"/>
    <property type="evidence" value="ECO:0007669"/>
    <property type="project" value="UniProtKB-SubCell"/>
</dbReference>
<keyword evidence="6 9" id="KW-0812">Transmembrane</keyword>
<dbReference type="eggNOG" id="COG0841">
    <property type="taxonomic scope" value="Bacteria"/>
</dbReference>
<evidence type="ECO:0000256" key="2">
    <source>
        <dbReference type="ARBA" id="ARBA00010942"/>
    </source>
</evidence>
<proteinExistence type="inferred from homology"/>
<dbReference type="InterPro" id="IPR000731">
    <property type="entry name" value="SSD"/>
</dbReference>
<dbReference type="GO" id="GO:0042910">
    <property type="term" value="F:xenobiotic transmembrane transporter activity"/>
    <property type="evidence" value="ECO:0007669"/>
    <property type="project" value="TreeGrafter"/>
</dbReference>
<dbReference type="InterPro" id="IPR004764">
    <property type="entry name" value="MdtF-like"/>
</dbReference>
<keyword evidence="7 9" id="KW-1133">Transmembrane helix</keyword>
<keyword evidence="8 9" id="KW-0472">Membrane</keyword>
<feature type="transmembrane region" description="Helical" evidence="9">
    <location>
        <begin position="537"/>
        <end position="555"/>
    </location>
</feature>
<dbReference type="PANTHER" id="PTHR32063:SF11">
    <property type="entry name" value="CATION OR DRUG EFFLUX SYSTEM PROTEIN"/>
    <property type="match status" value="1"/>
</dbReference>
<dbReference type="AlphaFoldDB" id="E3H7V7"/>
<organism evidence="11 12">
    <name type="scientific">Ilyobacter polytropus (strain ATCC 51220 / DSM 2926 / LMG 16218 / CuHBu1)</name>
    <dbReference type="NCBI Taxonomy" id="572544"/>
    <lineage>
        <taxon>Bacteria</taxon>
        <taxon>Fusobacteriati</taxon>
        <taxon>Fusobacteriota</taxon>
        <taxon>Fusobacteriia</taxon>
        <taxon>Fusobacteriales</taxon>
        <taxon>Fusobacteriaceae</taxon>
        <taxon>Ilyobacter</taxon>
    </lineage>
</organism>
<dbReference type="NCBIfam" id="NF000282">
    <property type="entry name" value="RND_permease_1"/>
    <property type="match status" value="1"/>
</dbReference>
<dbReference type="GO" id="GO:0015562">
    <property type="term" value="F:efflux transmembrane transporter activity"/>
    <property type="evidence" value="ECO:0007669"/>
    <property type="project" value="InterPro"/>
</dbReference>
<feature type="transmembrane region" description="Helical" evidence="9">
    <location>
        <begin position="342"/>
        <end position="361"/>
    </location>
</feature>
<evidence type="ECO:0000256" key="8">
    <source>
        <dbReference type="ARBA" id="ARBA00023136"/>
    </source>
</evidence>
<dbReference type="FunFam" id="1.20.1640.10:FF:000001">
    <property type="entry name" value="Efflux pump membrane transporter"/>
    <property type="match status" value="1"/>
</dbReference>
<evidence type="ECO:0000256" key="4">
    <source>
        <dbReference type="ARBA" id="ARBA00022475"/>
    </source>
</evidence>
<evidence type="ECO:0000256" key="5">
    <source>
        <dbReference type="ARBA" id="ARBA00022519"/>
    </source>
</evidence>
<dbReference type="PANTHER" id="PTHR32063">
    <property type="match status" value="1"/>
</dbReference>
<keyword evidence="5" id="KW-0997">Cell inner membrane</keyword>